<proteinExistence type="predicted"/>
<accession>A0A8J4SPE3</accession>
<dbReference type="InterPro" id="IPR004855">
    <property type="entry name" value="TFIIA_asu/bsu"/>
</dbReference>
<dbReference type="GO" id="GO:0005672">
    <property type="term" value="C:transcription factor TFIIA complex"/>
    <property type="evidence" value="ECO:0007669"/>
    <property type="project" value="InterPro"/>
</dbReference>
<keyword evidence="2" id="KW-1185">Reference proteome</keyword>
<dbReference type="OrthoDB" id="6275927at2759"/>
<dbReference type="Proteomes" id="UP000748531">
    <property type="component" value="Unassembled WGS sequence"/>
</dbReference>
<evidence type="ECO:0000313" key="1">
    <source>
        <dbReference type="EMBL" id="KAF5395336.1"/>
    </source>
</evidence>
<dbReference type="PANTHER" id="PTHR12694">
    <property type="entry name" value="TRANSCRIPTION INITIATION FACTOR IIA SUBUNIT 1"/>
    <property type="match status" value="1"/>
</dbReference>
<dbReference type="PANTHER" id="PTHR12694:SF8">
    <property type="entry name" value="TRANSCRIPTION INITIATION FACTOR IIA SUBUNIT 1"/>
    <property type="match status" value="1"/>
</dbReference>
<dbReference type="Gene3D" id="1.10.287.100">
    <property type="match status" value="1"/>
</dbReference>
<comment type="caution">
    <text evidence="1">The sequence shown here is derived from an EMBL/GenBank/DDBJ whole genome shotgun (WGS) entry which is preliminary data.</text>
</comment>
<name>A0A8J4SPE3_9TREM</name>
<dbReference type="AlphaFoldDB" id="A0A8J4SPE3"/>
<protein>
    <submittedName>
        <fullName evidence="1">Uncharacterized protein</fullName>
    </submittedName>
</protein>
<organism evidence="1 2">
    <name type="scientific">Paragonimus heterotremus</name>
    <dbReference type="NCBI Taxonomy" id="100268"/>
    <lineage>
        <taxon>Eukaryota</taxon>
        <taxon>Metazoa</taxon>
        <taxon>Spiralia</taxon>
        <taxon>Lophotrochozoa</taxon>
        <taxon>Platyhelminthes</taxon>
        <taxon>Trematoda</taxon>
        <taxon>Digenea</taxon>
        <taxon>Plagiorchiida</taxon>
        <taxon>Troglotremata</taxon>
        <taxon>Troglotrematidae</taxon>
        <taxon>Paragonimus</taxon>
    </lineage>
</organism>
<dbReference type="SUPFAM" id="SSF47396">
    <property type="entry name" value="Transcription factor IIA (TFIIA), alpha-helical domain"/>
    <property type="match status" value="1"/>
</dbReference>
<gene>
    <name evidence="1" type="ORF">PHET_12369</name>
</gene>
<dbReference type="Pfam" id="PF03153">
    <property type="entry name" value="TFIIA"/>
    <property type="match status" value="1"/>
</dbReference>
<dbReference type="GO" id="GO:0006367">
    <property type="term" value="P:transcription initiation at RNA polymerase II promoter"/>
    <property type="evidence" value="ECO:0007669"/>
    <property type="project" value="InterPro"/>
</dbReference>
<dbReference type="EMBL" id="LUCH01014881">
    <property type="protein sequence ID" value="KAF5395336.1"/>
    <property type="molecule type" value="Genomic_DNA"/>
</dbReference>
<evidence type="ECO:0000313" key="2">
    <source>
        <dbReference type="Proteomes" id="UP000748531"/>
    </source>
</evidence>
<sequence length="77" mass="8902">MTDVSRFYHDVVDDVINGVKDEWVDEGLDLQVLDELKKLWTTKLSETHVFDPEPSTNSAAQYLSLIQRSHLQVCRLL</sequence>
<reference evidence="1" key="1">
    <citation type="submission" date="2019-05" db="EMBL/GenBank/DDBJ databases">
        <title>Annotation for the trematode Paragonimus heterotremus.</title>
        <authorList>
            <person name="Choi Y.-J."/>
        </authorList>
    </citation>
    <scope>NUCLEOTIDE SEQUENCE</scope>
    <source>
        <strain evidence="1">LC</strain>
    </source>
</reference>